<dbReference type="GO" id="GO:0071555">
    <property type="term" value="P:cell wall organization"/>
    <property type="evidence" value="ECO:0007669"/>
    <property type="project" value="UniProtKB-UniRule"/>
</dbReference>
<evidence type="ECO:0000259" key="7">
    <source>
        <dbReference type="PROSITE" id="PS52029"/>
    </source>
</evidence>
<dbReference type="GO" id="GO:0018104">
    <property type="term" value="P:peptidoglycan-protein cross-linking"/>
    <property type="evidence" value="ECO:0007669"/>
    <property type="project" value="TreeGrafter"/>
</dbReference>
<sequence>MKKENLLRHWWLWLLLLLAVAGGTATYIATTHQAAPKRTTTKTVAKAIDWQQPSEKKAYPNAKQTTKFNILVSTTKHRVFLRSKNKVLYTMYASTGKDNSTPKGTFEIQTERGQFFYNSKSGEGAHYWTSFKDHGIYLFHTVPTNRKGHYLKDEAKALGHSANSHGCVRLSVPDAKYIFEQVPTGTPVTVI</sequence>
<dbReference type="AlphaFoldDB" id="A0A0R2MRQ5"/>
<evidence type="ECO:0000313" key="8">
    <source>
        <dbReference type="EMBL" id="KRO16270.1"/>
    </source>
</evidence>
<keyword evidence="4 6" id="KW-0573">Peptidoglycan synthesis</keyword>
<dbReference type="PATRIC" id="fig|1293598.4.peg.1700"/>
<dbReference type="GO" id="GO:0016740">
    <property type="term" value="F:transferase activity"/>
    <property type="evidence" value="ECO:0007669"/>
    <property type="project" value="UniProtKB-KW"/>
</dbReference>
<dbReference type="PANTHER" id="PTHR30582:SF2">
    <property type="entry name" value="L,D-TRANSPEPTIDASE YCIB-RELATED"/>
    <property type="match status" value="1"/>
</dbReference>
<evidence type="ECO:0000256" key="3">
    <source>
        <dbReference type="ARBA" id="ARBA00022960"/>
    </source>
</evidence>
<dbReference type="Pfam" id="PF03734">
    <property type="entry name" value="YkuD"/>
    <property type="match status" value="1"/>
</dbReference>
<dbReference type="PROSITE" id="PS52029">
    <property type="entry name" value="LD_TPASE"/>
    <property type="match status" value="1"/>
</dbReference>
<keyword evidence="5 6" id="KW-0961">Cell wall biogenesis/degradation</keyword>
<evidence type="ECO:0000313" key="9">
    <source>
        <dbReference type="Proteomes" id="UP000050969"/>
    </source>
</evidence>
<feature type="domain" description="L,D-TPase catalytic" evidence="7">
    <location>
        <begin position="68"/>
        <end position="191"/>
    </location>
</feature>
<keyword evidence="9" id="KW-1185">Reference proteome</keyword>
<proteinExistence type="predicted"/>
<dbReference type="PANTHER" id="PTHR30582">
    <property type="entry name" value="L,D-TRANSPEPTIDASE"/>
    <property type="match status" value="1"/>
</dbReference>
<evidence type="ECO:0000256" key="2">
    <source>
        <dbReference type="ARBA" id="ARBA00022679"/>
    </source>
</evidence>
<dbReference type="GO" id="GO:0008360">
    <property type="term" value="P:regulation of cell shape"/>
    <property type="evidence" value="ECO:0007669"/>
    <property type="project" value="UniProtKB-UniRule"/>
</dbReference>
<dbReference type="InterPro" id="IPR050979">
    <property type="entry name" value="LD-transpeptidase"/>
</dbReference>
<keyword evidence="3 6" id="KW-0133">Cell shape</keyword>
<feature type="active site" description="Proton donor/acceptor" evidence="6">
    <location>
        <position position="140"/>
    </location>
</feature>
<accession>A0A0R2MRQ5</accession>
<comment type="caution">
    <text evidence="8">The sequence shown here is derived from an EMBL/GenBank/DDBJ whole genome shotgun (WGS) entry which is preliminary data.</text>
</comment>
<comment type="pathway">
    <text evidence="1 6">Cell wall biogenesis; peptidoglycan biosynthesis.</text>
</comment>
<evidence type="ECO:0000256" key="1">
    <source>
        <dbReference type="ARBA" id="ARBA00004752"/>
    </source>
</evidence>
<organism evidence="8 9">
    <name type="scientific">Lacticaseibacillus saniviri JCM 17471 = DSM 24301</name>
    <dbReference type="NCBI Taxonomy" id="1293598"/>
    <lineage>
        <taxon>Bacteria</taxon>
        <taxon>Bacillati</taxon>
        <taxon>Bacillota</taxon>
        <taxon>Bacilli</taxon>
        <taxon>Lactobacillales</taxon>
        <taxon>Lactobacillaceae</taxon>
        <taxon>Lacticaseibacillus</taxon>
    </lineage>
</organism>
<protein>
    <submittedName>
        <fullName evidence="8">ErfK YbiS YcfS YnhG</fullName>
    </submittedName>
</protein>
<evidence type="ECO:0000256" key="4">
    <source>
        <dbReference type="ARBA" id="ARBA00022984"/>
    </source>
</evidence>
<reference evidence="8 9" key="1">
    <citation type="journal article" date="2015" name="Genome Announc.">
        <title>Expanding the biotechnology potential of lactobacilli through comparative genomics of 213 strains and associated genera.</title>
        <authorList>
            <person name="Sun Z."/>
            <person name="Harris H.M."/>
            <person name="McCann A."/>
            <person name="Guo C."/>
            <person name="Argimon S."/>
            <person name="Zhang W."/>
            <person name="Yang X."/>
            <person name="Jeffery I.B."/>
            <person name="Cooney J.C."/>
            <person name="Kagawa T.F."/>
            <person name="Liu W."/>
            <person name="Song Y."/>
            <person name="Salvetti E."/>
            <person name="Wrobel A."/>
            <person name="Rasinkangas P."/>
            <person name="Parkhill J."/>
            <person name="Rea M.C."/>
            <person name="O'Sullivan O."/>
            <person name="Ritari J."/>
            <person name="Douillard F.P."/>
            <person name="Paul Ross R."/>
            <person name="Yang R."/>
            <person name="Briner A.E."/>
            <person name="Felis G.E."/>
            <person name="de Vos W.M."/>
            <person name="Barrangou R."/>
            <person name="Klaenhammer T.R."/>
            <person name="Caufield P.W."/>
            <person name="Cui Y."/>
            <person name="Zhang H."/>
            <person name="O'Toole P.W."/>
        </authorList>
    </citation>
    <scope>NUCLEOTIDE SEQUENCE [LARGE SCALE GENOMIC DNA]</scope>
    <source>
        <strain evidence="8 9">DSM 24301</strain>
    </source>
</reference>
<name>A0A0R2MRQ5_9LACO</name>
<dbReference type="Gene3D" id="2.40.440.10">
    <property type="entry name" value="L,D-transpeptidase catalytic domain-like"/>
    <property type="match status" value="1"/>
</dbReference>
<dbReference type="RefSeq" id="WP_056993071.1">
    <property type="nucleotide sequence ID" value="NZ_JQCE01000042.1"/>
</dbReference>
<dbReference type="GO" id="GO:0005576">
    <property type="term" value="C:extracellular region"/>
    <property type="evidence" value="ECO:0007669"/>
    <property type="project" value="TreeGrafter"/>
</dbReference>
<dbReference type="UniPathway" id="UPA00219"/>
<dbReference type="STRING" id="1293598.IV56_GL001631"/>
<dbReference type="SUPFAM" id="SSF141523">
    <property type="entry name" value="L,D-transpeptidase catalytic domain-like"/>
    <property type="match status" value="1"/>
</dbReference>
<gene>
    <name evidence="8" type="ORF">IV56_GL001631</name>
</gene>
<dbReference type="InterPro" id="IPR005490">
    <property type="entry name" value="LD_TPept_cat_dom"/>
</dbReference>
<dbReference type="GO" id="GO:0071972">
    <property type="term" value="F:peptidoglycan L,D-transpeptidase activity"/>
    <property type="evidence" value="ECO:0007669"/>
    <property type="project" value="TreeGrafter"/>
</dbReference>
<dbReference type="EMBL" id="JQCE01000042">
    <property type="protein sequence ID" value="KRO16270.1"/>
    <property type="molecule type" value="Genomic_DNA"/>
</dbReference>
<evidence type="ECO:0000256" key="6">
    <source>
        <dbReference type="PROSITE-ProRule" id="PRU01373"/>
    </source>
</evidence>
<dbReference type="Proteomes" id="UP000050969">
    <property type="component" value="Unassembled WGS sequence"/>
</dbReference>
<feature type="active site" description="Nucleophile" evidence="6">
    <location>
        <position position="167"/>
    </location>
</feature>
<dbReference type="InterPro" id="IPR038063">
    <property type="entry name" value="Transpep_catalytic_dom"/>
</dbReference>
<evidence type="ECO:0000256" key="5">
    <source>
        <dbReference type="ARBA" id="ARBA00023316"/>
    </source>
</evidence>
<keyword evidence="2" id="KW-0808">Transferase</keyword>
<dbReference type="CDD" id="cd16913">
    <property type="entry name" value="YkuD_like"/>
    <property type="match status" value="1"/>
</dbReference>